<feature type="transmembrane region" description="Helical" evidence="1">
    <location>
        <begin position="12"/>
        <end position="31"/>
    </location>
</feature>
<evidence type="ECO:0008006" key="4">
    <source>
        <dbReference type="Google" id="ProtNLM"/>
    </source>
</evidence>
<gene>
    <name evidence="2" type="ORF">DRO04_00500</name>
</gene>
<feature type="non-terminal residue" evidence="2">
    <location>
        <position position="87"/>
    </location>
</feature>
<proteinExistence type="predicted"/>
<sequence>MFRGLSDRQILLYCAIFSYFALVLLIYSLYYSQNIPYVELHFISDEYLGQKIYTLGRISRIRYSSNATFFILSNGAAELNCVIFGRP</sequence>
<dbReference type="AlphaFoldDB" id="A0A497JIT1"/>
<protein>
    <recommendedName>
        <fullName evidence="4">OB domain-containing protein</fullName>
    </recommendedName>
</protein>
<name>A0A497JIT1_9ARCH</name>
<keyword evidence="1" id="KW-0812">Transmembrane</keyword>
<keyword evidence="1" id="KW-1133">Transmembrane helix</keyword>
<dbReference type="Proteomes" id="UP000278031">
    <property type="component" value="Unassembled WGS sequence"/>
</dbReference>
<keyword evidence="1" id="KW-0472">Membrane</keyword>
<evidence type="ECO:0000313" key="3">
    <source>
        <dbReference type="Proteomes" id="UP000278031"/>
    </source>
</evidence>
<reference evidence="2 3" key="1">
    <citation type="submission" date="2018-06" db="EMBL/GenBank/DDBJ databases">
        <title>Extensive metabolic versatility and redundancy in microbially diverse, dynamic hydrothermal sediments.</title>
        <authorList>
            <person name="Dombrowski N."/>
            <person name="Teske A."/>
            <person name="Baker B.J."/>
        </authorList>
    </citation>
    <scope>NUCLEOTIDE SEQUENCE [LARGE SCALE GENOMIC DNA]</scope>
    <source>
        <strain evidence="2">B51_G17</strain>
    </source>
</reference>
<evidence type="ECO:0000256" key="1">
    <source>
        <dbReference type="SAM" id="Phobius"/>
    </source>
</evidence>
<accession>A0A497JIT1</accession>
<organism evidence="2 3">
    <name type="scientific">Candidatus Iainarchaeum sp</name>
    <dbReference type="NCBI Taxonomy" id="3101447"/>
    <lineage>
        <taxon>Archaea</taxon>
        <taxon>Candidatus Iainarchaeota</taxon>
        <taxon>Candidatus Iainarchaeia</taxon>
        <taxon>Candidatus Iainarchaeales</taxon>
        <taxon>Candidatus Iainarchaeaceae</taxon>
        <taxon>Candidatus Iainarchaeum</taxon>
    </lineage>
</organism>
<dbReference type="EMBL" id="QMWP01000009">
    <property type="protein sequence ID" value="RLG71127.1"/>
    <property type="molecule type" value="Genomic_DNA"/>
</dbReference>
<comment type="caution">
    <text evidence="2">The sequence shown here is derived from an EMBL/GenBank/DDBJ whole genome shotgun (WGS) entry which is preliminary data.</text>
</comment>
<evidence type="ECO:0000313" key="2">
    <source>
        <dbReference type="EMBL" id="RLG71127.1"/>
    </source>
</evidence>